<dbReference type="SUPFAM" id="SSF52075">
    <property type="entry name" value="Outer arm dynein light chain 1"/>
    <property type="match status" value="1"/>
</dbReference>
<dbReference type="EMBL" id="BPLQ01013763">
    <property type="protein sequence ID" value="GIY74600.1"/>
    <property type="molecule type" value="Genomic_DNA"/>
</dbReference>
<dbReference type="InterPro" id="IPR036871">
    <property type="entry name" value="PX_dom_sf"/>
</dbReference>
<dbReference type="PANTHER" id="PTHR15454:SF35">
    <property type="entry name" value="NISCHARIN"/>
    <property type="match status" value="1"/>
</dbReference>
<dbReference type="FunFam" id="3.30.1520.10:FF:000020">
    <property type="entry name" value="nischarin isoform X1"/>
    <property type="match status" value="1"/>
</dbReference>
<dbReference type="SMART" id="SM00312">
    <property type="entry name" value="PX"/>
    <property type="match status" value="1"/>
</dbReference>
<evidence type="ECO:0000313" key="4">
    <source>
        <dbReference type="EMBL" id="GIY74600.1"/>
    </source>
</evidence>
<dbReference type="Pfam" id="PF14580">
    <property type="entry name" value="LRR_9"/>
    <property type="match status" value="1"/>
</dbReference>
<gene>
    <name evidence="4" type="primary">NISCH</name>
    <name evidence="4" type="ORF">CDAR_367981</name>
</gene>
<dbReference type="InterPro" id="IPR001611">
    <property type="entry name" value="Leu-rich_rpt"/>
</dbReference>
<dbReference type="AlphaFoldDB" id="A0AAV4VXK3"/>
<dbReference type="PROSITE" id="PS51450">
    <property type="entry name" value="LRR"/>
    <property type="match status" value="3"/>
</dbReference>
<dbReference type="InterPro" id="IPR032675">
    <property type="entry name" value="LRR_dom_sf"/>
</dbReference>
<feature type="domain" description="PX" evidence="3">
    <location>
        <begin position="9"/>
        <end position="121"/>
    </location>
</feature>
<evidence type="ECO:0000256" key="1">
    <source>
        <dbReference type="ARBA" id="ARBA00022614"/>
    </source>
</evidence>
<reference evidence="4 5" key="1">
    <citation type="submission" date="2021-06" db="EMBL/GenBank/DDBJ databases">
        <title>Caerostris darwini draft genome.</title>
        <authorList>
            <person name="Kono N."/>
            <person name="Arakawa K."/>
        </authorList>
    </citation>
    <scope>NUCLEOTIDE SEQUENCE [LARGE SCALE GENOMIC DNA]</scope>
</reference>
<evidence type="ECO:0000259" key="3">
    <source>
        <dbReference type="PROSITE" id="PS50195"/>
    </source>
</evidence>
<dbReference type="Gene3D" id="3.30.1520.10">
    <property type="entry name" value="Phox-like domain"/>
    <property type="match status" value="1"/>
</dbReference>
<dbReference type="SUPFAM" id="SSF64268">
    <property type="entry name" value="PX domain"/>
    <property type="match status" value="1"/>
</dbReference>
<dbReference type="SUPFAM" id="SSF52058">
    <property type="entry name" value="L domain-like"/>
    <property type="match status" value="1"/>
</dbReference>
<accession>A0AAV4VXK3</accession>
<comment type="caution">
    <text evidence="4">The sequence shown here is derived from an EMBL/GenBank/DDBJ whole genome shotgun (WGS) entry which is preliminary data.</text>
</comment>
<dbReference type="Pfam" id="PF00787">
    <property type="entry name" value="PX"/>
    <property type="match status" value="1"/>
</dbReference>
<keyword evidence="1" id="KW-0433">Leucine-rich repeat</keyword>
<dbReference type="SMART" id="SM00365">
    <property type="entry name" value="LRR_SD22"/>
    <property type="match status" value="4"/>
</dbReference>
<dbReference type="GO" id="GO:0005737">
    <property type="term" value="C:cytoplasm"/>
    <property type="evidence" value="ECO:0007669"/>
    <property type="project" value="TreeGrafter"/>
</dbReference>
<dbReference type="PANTHER" id="PTHR15454">
    <property type="entry name" value="NISCHARIN RELATED"/>
    <property type="match status" value="1"/>
</dbReference>
<proteinExistence type="predicted"/>
<dbReference type="Gene3D" id="3.80.10.10">
    <property type="entry name" value="Ribonuclease Inhibitor"/>
    <property type="match status" value="2"/>
</dbReference>
<dbReference type="PROSITE" id="PS50195">
    <property type="entry name" value="PX"/>
    <property type="match status" value="1"/>
</dbReference>
<sequence length="918" mass="106158">MAVYISPVDWDKAVDICKILRSEDKDGFTSYVIEVRLLPYKWQVKHRYRQFVELHEKLIKNYSVNKNLLPPKKILGNRSESFIMERQKALELYLQTLMFQFSSLPEPLALFLDFQKYEVQAMMSILAEVLFNEGDEIIEKAESYELNPLQLHAITERLKLGYPTFYSNNPKQDIAHLVDFITQLKHLKILGSFKYFGTSNIIPNHLTYDLSMFKFLETIEIANCELEKNLVSVDALRTRLKSLKINRSLKDLSNFLLCEIVHWCPVIDPIKNWPFWQSITYVNFSHNSLTRIHPCIKLLSSVEKIDLSHNEIEVIENMETLSELSILILSHNKIQELDHLHTRLGNIHSLNLSSNQIKCLHGLSKLFSVRKLFLENNLISSMAEINNLGKLPCLEILNLQNNPITFTVDYRPQLLLKLGSLAPEITLDGLKATEKEIDTVSVLQALKDARNEPMTTFQNGHFEETNSKTNFPVKTVRFAQRKIQEENIVECSVKKTTSNLHNVSKFRQQVETLRRIGGNDWLRLLNEMHCPSDKIAAELAPQNPSKNNPTFDDIQFHSTDISFQKISDKFTSESIKTLPSSYQISYPEFLMFLDIGNQEFKEHLLTVSLQKDITNDIEQISTKMIAEAKVFWVVTFQHNECSVREIPVCVLLFQTKIIFLQLKKFTTALHMEISYFSKFYPELVYLRCIKPQEILALNVGSCNAFIQLRIKIHNTYENIVILTMNKDTTIGFVSECLHLYNIDSTCTKNPFTNNLLDIEKIDASLLLSKISVEKQIIFSQRVCISKALHKVQNGILHYLFVTPSHIVLVEERLHFPQIFELDNTANPQFQVCAVVSVHSNIKQIHLKDIDFESDNLDSEPGNSMNNLLPENDELSILYRCGSWLIIEFESNVLLYLNFFSLKQRTEFLDAFLGARSQK</sequence>
<evidence type="ECO:0000313" key="5">
    <source>
        <dbReference type="Proteomes" id="UP001054837"/>
    </source>
</evidence>
<protein>
    <submittedName>
        <fullName evidence="4">Nischarin</fullName>
    </submittedName>
</protein>
<evidence type="ECO:0000256" key="2">
    <source>
        <dbReference type="ARBA" id="ARBA00022737"/>
    </source>
</evidence>
<dbReference type="Proteomes" id="UP001054837">
    <property type="component" value="Unassembled WGS sequence"/>
</dbReference>
<dbReference type="InterPro" id="IPR001683">
    <property type="entry name" value="PX_dom"/>
</dbReference>
<organism evidence="4 5">
    <name type="scientific">Caerostris darwini</name>
    <dbReference type="NCBI Taxonomy" id="1538125"/>
    <lineage>
        <taxon>Eukaryota</taxon>
        <taxon>Metazoa</taxon>
        <taxon>Ecdysozoa</taxon>
        <taxon>Arthropoda</taxon>
        <taxon>Chelicerata</taxon>
        <taxon>Arachnida</taxon>
        <taxon>Araneae</taxon>
        <taxon>Araneomorphae</taxon>
        <taxon>Entelegynae</taxon>
        <taxon>Araneoidea</taxon>
        <taxon>Araneidae</taxon>
        <taxon>Caerostris</taxon>
    </lineage>
</organism>
<name>A0AAV4VXK3_9ARAC</name>
<keyword evidence="5" id="KW-1185">Reference proteome</keyword>
<dbReference type="GO" id="GO:0035091">
    <property type="term" value="F:phosphatidylinositol binding"/>
    <property type="evidence" value="ECO:0007669"/>
    <property type="project" value="InterPro"/>
</dbReference>
<keyword evidence="2" id="KW-0677">Repeat</keyword>